<dbReference type="SUPFAM" id="SSF53448">
    <property type="entry name" value="Nucleotide-diphospho-sugar transferases"/>
    <property type="match status" value="1"/>
</dbReference>
<dbReference type="GO" id="GO:0016740">
    <property type="term" value="F:transferase activity"/>
    <property type="evidence" value="ECO:0007669"/>
    <property type="project" value="UniProtKB-KW"/>
</dbReference>
<dbReference type="InterPro" id="IPR001173">
    <property type="entry name" value="Glyco_trans_2-like"/>
</dbReference>
<keyword evidence="1" id="KW-0812">Transmembrane</keyword>
<protein>
    <submittedName>
        <fullName evidence="3">Glycosyl transferase 2 family protein</fullName>
    </submittedName>
</protein>
<dbReference type="RefSeq" id="WP_023063962.1">
    <property type="nucleotide sequence ID" value="NZ_AUZM01000001.1"/>
</dbReference>
<dbReference type="PANTHER" id="PTHR43685:SF3">
    <property type="entry name" value="SLR2126 PROTEIN"/>
    <property type="match status" value="1"/>
</dbReference>
<dbReference type="Proteomes" id="UP000017127">
    <property type="component" value="Unassembled WGS sequence"/>
</dbReference>
<feature type="transmembrane region" description="Helical" evidence="1">
    <location>
        <begin position="283"/>
        <end position="306"/>
    </location>
</feature>
<reference evidence="3 4" key="1">
    <citation type="journal article" date="2013" name="Front. Microbiol.">
        <title>Comparative genomic analyses of the cyanobacterium, Lyngbya aestuarii BL J, a powerful hydrogen producer.</title>
        <authorList>
            <person name="Kothari A."/>
            <person name="Vaughn M."/>
            <person name="Garcia-Pichel F."/>
        </authorList>
    </citation>
    <scope>NUCLEOTIDE SEQUENCE [LARGE SCALE GENOMIC DNA]</scope>
    <source>
        <strain evidence="3 4">BL J</strain>
    </source>
</reference>
<proteinExistence type="predicted"/>
<comment type="caution">
    <text evidence="3">The sequence shown here is derived from an EMBL/GenBank/DDBJ whole genome shotgun (WGS) entry which is preliminary data.</text>
</comment>
<dbReference type="Gene3D" id="3.90.550.10">
    <property type="entry name" value="Spore Coat Polysaccharide Biosynthesis Protein SpsA, Chain A"/>
    <property type="match status" value="1"/>
</dbReference>
<organism evidence="3 4">
    <name type="scientific">Lyngbya aestuarii BL J</name>
    <dbReference type="NCBI Taxonomy" id="1348334"/>
    <lineage>
        <taxon>Bacteria</taxon>
        <taxon>Bacillati</taxon>
        <taxon>Cyanobacteriota</taxon>
        <taxon>Cyanophyceae</taxon>
        <taxon>Oscillatoriophycideae</taxon>
        <taxon>Oscillatoriales</taxon>
        <taxon>Microcoleaceae</taxon>
        <taxon>Lyngbya</taxon>
    </lineage>
</organism>
<dbReference type="PANTHER" id="PTHR43685">
    <property type="entry name" value="GLYCOSYLTRANSFERASE"/>
    <property type="match status" value="1"/>
</dbReference>
<feature type="domain" description="Glycosyltransferase 2-like" evidence="2">
    <location>
        <begin position="28"/>
        <end position="183"/>
    </location>
</feature>
<keyword evidence="3" id="KW-0808">Transferase</keyword>
<sequence length="354" mass="40103">MIEEKKKQKITIKGSMINNCSDPKPTISVIIPVYNGGEKFQRCLQSLAKTSLNADEVIVVADGDTDGSWLLAENFGAKVIRLPKAGGPARARNLGAEAAKGDILFFIDADVEIYPDTIEKVVNVFTNEPDLSALIGSYDDTPGAENFLSQYRNLFHHYTHQISQEEASTFWGACGAVRKEVFLHVGGFDEKYRLPCIEDIELGYRLKKAGYSIGLRKGILVKHLKEWRPISMVKADFFCRALPWTALILRDRQLNNDLNLQYSNRMSVVLVYAKIGALLATPWLSQTSIIACIFALAFVILNAPVYQFFHNKRGLFFTLRALPWHWLYYFYSGLAFGIGFVRHWFQVQLTYRKA</sequence>
<dbReference type="EMBL" id="AUZM01000001">
    <property type="protein sequence ID" value="ERT09900.1"/>
    <property type="molecule type" value="Genomic_DNA"/>
</dbReference>
<keyword evidence="1" id="KW-1133">Transmembrane helix</keyword>
<evidence type="ECO:0000313" key="4">
    <source>
        <dbReference type="Proteomes" id="UP000017127"/>
    </source>
</evidence>
<dbReference type="InterPro" id="IPR050834">
    <property type="entry name" value="Glycosyltransf_2"/>
</dbReference>
<keyword evidence="4" id="KW-1185">Reference proteome</keyword>
<accession>U7QS45</accession>
<gene>
    <name evidence="3" type="ORF">M595_0054</name>
</gene>
<dbReference type="AlphaFoldDB" id="U7QS45"/>
<keyword evidence="1" id="KW-0472">Membrane</keyword>
<evidence type="ECO:0000256" key="1">
    <source>
        <dbReference type="SAM" id="Phobius"/>
    </source>
</evidence>
<feature type="transmembrane region" description="Helical" evidence="1">
    <location>
        <begin position="326"/>
        <end position="345"/>
    </location>
</feature>
<dbReference type="Pfam" id="PF00535">
    <property type="entry name" value="Glycos_transf_2"/>
    <property type="match status" value="1"/>
</dbReference>
<evidence type="ECO:0000259" key="2">
    <source>
        <dbReference type="Pfam" id="PF00535"/>
    </source>
</evidence>
<dbReference type="InterPro" id="IPR029044">
    <property type="entry name" value="Nucleotide-diphossugar_trans"/>
</dbReference>
<evidence type="ECO:0000313" key="3">
    <source>
        <dbReference type="EMBL" id="ERT09900.1"/>
    </source>
</evidence>
<name>U7QS45_9CYAN</name>